<dbReference type="PANTHER" id="PTHR45873">
    <property type="entry name" value="DNA POLYMERASE ETA"/>
    <property type="match status" value="1"/>
</dbReference>
<dbReference type="SUPFAM" id="SSF90209">
    <property type="entry name" value="Ran binding protein zinc finger-like"/>
    <property type="match status" value="2"/>
</dbReference>
<dbReference type="Gene3D" id="3.30.1490.100">
    <property type="entry name" value="DNA polymerase, Y-family, little finger domain"/>
    <property type="match status" value="1"/>
</dbReference>
<keyword evidence="6" id="KW-0862">Zinc</keyword>
<dbReference type="GO" id="GO:0006281">
    <property type="term" value="P:DNA repair"/>
    <property type="evidence" value="ECO:0007669"/>
    <property type="project" value="UniProtKB-KW"/>
</dbReference>
<evidence type="ECO:0000256" key="9">
    <source>
        <dbReference type="PROSITE-ProRule" id="PRU00322"/>
    </source>
</evidence>
<evidence type="ECO:0000256" key="2">
    <source>
        <dbReference type="ARBA" id="ARBA00022679"/>
    </source>
</evidence>
<dbReference type="PANTHER" id="PTHR45873:SF1">
    <property type="entry name" value="DNA POLYMERASE ETA"/>
    <property type="match status" value="1"/>
</dbReference>
<name>A0A7S3LI55_9STRA</name>
<evidence type="ECO:0000256" key="8">
    <source>
        <dbReference type="ARBA" id="ARBA00023242"/>
    </source>
</evidence>
<evidence type="ECO:0000256" key="7">
    <source>
        <dbReference type="ARBA" id="ARBA00023204"/>
    </source>
</evidence>
<feature type="region of interest" description="Disordered" evidence="10">
    <location>
        <begin position="237"/>
        <end position="281"/>
    </location>
</feature>
<keyword evidence="5 9" id="KW-0863">Zinc-finger</keyword>
<keyword evidence="2" id="KW-0808">Transferase</keyword>
<dbReference type="InterPro" id="IPR036443">
    <property type="entry name" value="Znf_RanBP2_sf"/>
</dbReference>
<keyword evidence="7" id="KW-0234">DNA repair</keyword>
<dbReference type="PROSITE" id="PS01358">
    <property type="entry name" value="ZF_RANBP2_1"/>
    <property type="match status" value="2"/>
</dbReference>
<accession>A0A7S3LI55</accession>
<organism evidence="12">
    <name type="scientific">Aplanochytrium stocchinoi</name>
    <dbReference type="NCBI Taxonomy" id="215587"/>
    <lineage>
        <taxon>Eukaryota</taxon>
        <taxon>Sar</taxon>
        <taxon>Stramenopiles</taxon>
        <taxon>Bigyra</taxon>
        <taxon>Labyrinthulomycetes</taxon>
        <taxon>Thraustochytrida</taxon>
        <taxon>Thraustochytriidae</taxon>
        <taxon>Aplanochytrium</taxon>
    </lineage>
</organism>
<feature type="compositionally biased region" description="Basic residues" evidence="10">
    <location>
        <begin position="47"/>
        <end position="66"/>
    </location>
</feature>
<evidence type="ECO:0000313" key="12">
    <source>
        <dbReference type="EMBL" id="CAE0432063.1"/>
    </source>
</evidence>
<feature type="domain" description="RanBP2-type" evidence="11">
    <location>
        <begin position="327"/>
        <end position="356"/>
    </location>
</feature>
<dbReference type="GO" id="GO:0005634">
    <property type="term" value="C:nucleus"/>
    <property type="evidence" value="ECO:0007669"/>
    <property type="project" value="UniProtKB-SubCell"/>
</dbReference>
<dbReference type="AlphaFoldDB" id="A0A7S3LI55"/>
<dbReference type="Gene3D" id="2.30.30.380">
    <property type="entry name" value="Zn-finger domain of Sec23/24"/>
    <property type="match status" value="2"/>
</dbReference>
<dbReference type="GO" id="GO:0003887">
    <property type="term" value="F:DNA-directed DNA polymerase activity"/>
    <property type="evidence" value="ECO:0007669"/>
    <property type="project" value="TreeGrafter"/>
</dbReference>
<dbReference type="InterPro" id="IPR001876">
    <property type="entry name" value="Znf_RanBP2"/>
</dbReference>
<keyword evidence="4" id="KW-0227">DNA damage</keyword>
<feature type="compositionally biased region" description="Polar residues" evidence="10">
    <location>
        <begin position="87"/>
        <end position="96"/>
    </location>
</feature>
<dbReference type="GO" id="GO:0035861">
    <property type="term" value="C:site of double-strand break"/>
    <property type="evidence" value="ECO:0007669"/>
    <property type="project" value="TreeGrafter"/>
</dbReference>
<dbReference type="GO" id="GO:0008270">
    <property type="term" value="F:zinc ion binding"/>
    <property type="evidence" value="ECO:0007669"/>
    <property type="project" value="UniProtKB-KW"/>
</dbReference>
<dbReference type="InterPro" id="IPR036775">
    <property type="entry name" value="DNA_pol_Y-fam_lit_finger_sf"/>
</dbReference>
<feature type="compositionally biased region" description="Basic residues" evidence="10">
    <location>
        <begin position="76"/>
        <end position="86"/>
    </location>
</feature>
<keyword evidence="8" id="KW-0539">Nucleus</keyword>
<dbReference type="GO" id="GO:0003684">
    <property type="term" value="F:damaged DNA binding"/>
    <property type="evidence" value="ECO:0007669"/>
    <property type="project" value="InterPro"/>
</dbReference>
<dbReference type="Pfam" id="PF00641">
    <property type="entry name" value="Zn_ribbon_RanBP"/>
    <property type="match status" value="2"/>
</dbReference>
<dbReference type="GO" id="GO:0005657">
    <property type="term" value="C:replication fork"/>
    <property type="evidence" value="ECO:0007669"/>
    <property type="project" value="TreeGrafter"/>
</dbReference>
<dbReference type="SUPFAM" id="SSF100879">
    <property type="entry name" value="Lesion bypass DNA polymerase (Y-family), little finger domain"/>
    <property type="match status" value="1"/>
</dbReference>
<evidence type="ECO:0000256" key="5">
    <source>
        <dbReference type="ARBA" id="ARBA00022771"/>
    </source>
</evidence>
<comment type="subcellular location">
    <subcellularLocation>
        <location evidence="1">Nucleus</location>
    </subcellularLocation>
</comment>
<evidence type="ECO:0000256" key="3">
    <source>
        <dbReference type="ARBA" id="ARBA00022723"/>
    </source>
</evidence>
<proteinExistence type="predicted"/>
<evidence type="ECO:0000256" key="4">
    <source>
        <dbReference type="ARBA" id="ARBA00022763"/>
    </source>
</evidence>
<dbReference type="GO" id="GO:0042276">
    <property type="term" value="P:error-prone translesion synthesis"/>
    <property type="evidence" value="ECO:0007669"/>
    <property type="project" value="TreeGrafter"/>
</dbReference>
<evidence type="ECO:0000259" key="11">
    <source>
        <dbReference type="PROSITE" id="PS50199"/>
    </source>
</evidence>
<feature type="domain" description="RanBP2-type" evidence="11">
    <location>
        <begin position="289"/>
        <end position="318"/>
    </location>
</feature>
<gene>
    <name evidence="12" type="ORF">ASTO00021_LOCUS2394</name>
</gene>
<feature type="region of interest" description="Disordered" evidence="10">
    <location>
        <begin position="47"/>
        <end position="106"/>
    </location>
</feature>
<feature type="region of interest" description="Disordered" evidence="10">
    <location>
        <begin position="152"/>
        <end position="181"/>
    </location>
</feature>
<dbReference type="GO" id="GO:0009314">
    <property type="term" value="P:response to radiation"/>
    <property type="evidence" value="ECO:0007669"/>
    <property type="project" value="TreeGrafter"/>
</dbReference>
<keyword evidence="3" id="KW-0479">Metal-binding</keyword>
<feature type="compositionally biased region" description="Polar residues" evidence="10">
    <location>
        <begin position="256"/>
        <end position="281"/>
    </location>
</feature>
<dbReference type="SMART" id="SM00547">
    <property type="entry name" value="ZnF_RBZ"/>
    <property type="match status" value="2"/>
</dbReference>
<feature type="compositionally biased region" description="Low complexity" evidence="10">
    <location>
        <begin position="156"/>
        <end position="174"/>
    </location>
</feature>
<dbReference type="InterPro" id="IPR052230">
    <property type="entry name" value="DNA_polymerase_eta"/>
</dbReference>
<evidence type="ECO:0000256" key="1">
    <source>
        <dbReference type="ARBA" id="ARBA00004123"/>
    </source>
</evidence>
<dbReference type="PROSITE" id="PS50199">
    <property type="entry name" value="ZF_RANBP2_2"/>
    <property type="match status" value="2"/>
</dbReference>
<sequence>MAMKSFSPIKTEAELFPWIKVLAEEVADRCDTDEKAFNRRPRTLVLHHRGIHSNNHQSKKPNKRLPGRTIQAPLKLKPKYKNRHQNSPRQNQNQPEKTGIAVSPSKQERSMVNGIIALGQQLFWKIPNALPCSRIGLCVTDFVELSKKSKSDFFKSRSNSPKDSQSPSSPTSPKRNAITTAEETKYSAFETWFGPKTRAGNKISTFFEKGNVDIGLKAKSAAHTTKRTKASFISSRLPNESAKRVKTDSADVLGAKSSTEPKGSTSLPMISPSTGTTDMQKLESSSSSATKEWECSRCTFHNKGMEHACEMCGTAYNIDNIVKQPPNQNEWECTRCTFHNKETISVCEMCGTATRMSTTTVKQQLDSKIHKFFRKT</sequence>
<evidence type="ECO:0000256" key="6">
    <source>
        <dbReference type="ARBA" id="ARBA00022833"/>
    </source>
</evidence>
<evidence type="ECO:0000256" key="10">
    <source>
        <dbReference type="SAM" id="MobiDB-lite"/>
    </source>
</evidence>
<dbReference type="EMBL" id="HBIN01003473">
    <property type="protein sequence ID" value="CAE0432063.1"/>
    <property type="molecule type" value="Transcribed_RNA"/>
</dbReference>
<reference evidence="12" key="1">
    <citation type="submission" date="2021-01" db="EMBL/GenBank/DDBJ databases">
        <authorList>
            <person name="Corre E."/>
            <person name="Pelletier E."/>
            <person name="Niang G."/>
            <person name="Scheremetjew M."/>
            <person name="Finn R."/>
            <person name="Kale V."/>
            <person name="Holt S."/>
            <person name="Cochrane G."/>
            <person name="Meng A."/>
            <person name="Brown T."/>
            <person name="Cohen L."/>
        </authorList>
    </citation>
    <scope>NUCLEOTIDE SEQUENCE</scope>
    <source>
        <strain evidence="12">GSBS06</strain>
    </source>
</reference>
<protein>
    <recommendedName>
        <fullName evidence="11">RanBP2-type domain-containing protein</fullName>
    </recommendedName>
</protein>